<dbReference type="EMBL" id="BAABUK010000033">
    <property type="protein sequence ID" value="GAA5816637.1"/>
    <property type="molecule type" value="Genomic_DNA"/>
</dbReference>
<sequence>MAQYTFSVVMSCSGCSNAVTKALNKLEGVTSVEANLEKQEVVVETELPREQILAAIQKTGKVVKNE</sequence>
<keyword evidence="6" id="KW-0143">Chaperone</keyword>
<gene>
    <name evidence="9" type="ORF">MFLAVUS_010167</name>
</gene>
<dbReference type="SUPFAM" id="SSF55008">
    <property type="entry name" value="HMA, heavy metal-associated domain"/>
    <property type="match status" value="1"/>
</dbReference>
<evidence type="ECO:0000256" key="2">
    <source>
        <dbReference type="ARBA" id="ARBA00022723"/>
    </source>
</evidence>
<keyword evidence="4" id="KW-0186">Copper</keyword>
<dbReference type="Pfam" id="PF00403">
    <property type="entry name" value="HMA"/>
    <property type="match status" value="1"/>
</dbReference>
<feature type="domain" description="HMA" evidence="8">
    <location>
        <begin position="1"/>
        <end position="64"/>
    </location>
</feature>
<keyword evidence="10" id="KW-1185">Reference proteome</keyword>
<reference evidence="9 10" key="1">
    <citation type="submission" date="2024-04" db="EMBL/GenBank/DDBJ databases">
        <title>genome sequences of Mucor flavus KT1a and Helicostylum pulchrum KT1b strains isolated from the surface of a dry-aged beef.</title>
        <authorList>
            <person name="Toyotome T."/>
            <person name="Hosono M."/>
            <person name="Torimaru M."/>
            <person name="Fukuda K."/>
            <person name="Mikami N."/>
        </authorList>
    </citation>
    <scope>NUCLEOTIDE SEQUENCE [LARGE SCALE GENOMIC DNA]</scope>
    <source>
        <strain evidence="9 10">KT1a</strain>
    </source>
</reference>
<dbReference type="Proteomes" id="UP001473302">
    <property type="component" value="Unassembled WGS sequence"/>
</dbReference>
<organism evidence="9 10">
    <name type="scientific">Mucor flavus</name>
    <dbReference type="NCBI Taxonomy" id="439312"/>
    <lineage>
        <taxon>Eukaryota</taxon>
        <taxon>Fungi</taxon>
        <taxon>Fungi incertae sedis</taxon>
        <taxon>Mucoromycota</taxon>
        <taxon>Mucoromycotina</taxon>
        <taxon>Mucoromycetes</taxon>
        <taxon>Mucorales</taxon>
        <taxon>Mucorineae</taxon>
        <taxon>Mucoraceae</taxon>
        <taxon>Mucor</taxon>
    </lineage>
</organism>
<keyword evidence="5" id="KW-0406">Ion transport</keyword>
<evidence type="ECO:0000256" key="6">
    <source>
        <dbReference type="ARBA" id="ARBA00023186"/>
    </source>
</evidence>
<dbReference type="InterPro" id="IPR036163">
    <property type="entry name" value="HMA_dom_sf"/>
</dbReference>
<evidence type="ECO:0000256" key="7">
    <source>
        <dbReference type="ARBA" id="ARBA00038171"/>
    </source>
</evidence>
<comment type="caution">
    <text evidence="9">The sequence shown here is derived from an EMBL/GenBank/DDBJ whole genome shotgun (WGS) entry which is preliminary data.</text>
</comment>
<keyword evidence="3" id="KW-0187">Copper transport</keyword>
<evidence type="ECO:0000313" key="9">
    <source>
        <dbReference type="EMBL" id="GAA5816637.1"/>
    </source>
</evidence>
<evidence type="ECO:0000313" key="10">
    <source>
        <dbReference type="Proteomes" id="UP001473302"/>
    </source>
</evidence>
<evidence type="ECO:0000256" key="1">
    <source>
        <dbReference type="ARBA" id="ARBA00022448"/>
    </source>
</evidence>
<keyword evidence="2" id="KW-0479">Metal-binding</keyword>
<dbReference type="InterPro" id="IPR051881">
    <property type="entry name" value="Copper_transport_ATOX1-like"/>
</dbReference>
<name>A0ABP9ZBY4_9FUNG</name>
<dbReference type="PANTHER" id="PTHR46365">
    <property type="entry name" value="COPPER TRANSPORT PROTEIN ATOX1"/>
    <property type="match status" value="1"/>
</dbReference>
<keyword evidence="1" id="KW-0813">Transport</keyword>
<evidence type="ECO:0000256" key="5">
    <source>
        <dbReference type="ARBA" id="ARBA00023065"/>
    </source>
</evidence>
<dbReference type="PANTHER" id="PTHR46365:SF1">
    <property type="entry name" value="COPPER TRANSPORT PROTEIN ATOX1"/>
    <property type="match status" value="1"/>
</dbReference>
<evidence type="ECO:0000259" key="8">
    <source>
        <dbReference type="PROSITE" id="PS50846"/>
    </source>
</evidence>
<dbReference type="Gene3D" id="3.30.70.100">
    <property type="match status" value="1"/>
</dbReference>
<proteinExistence type="inferred from homology"/>
<protein>
    <recommendedName>
        <fullName evidence="8">HMA domain-containing protein</fullName>
    </recommendedName>
</protein>
<evidence type="ECO:0000256" key="3">
    <source>
        <dbReference type="ARBA" id="ARBA00022796"/>
    </source>
</evidence>
<comment type="similarity">
    <text evidence="7">Belongs to the ATX1 family.</text>
</comment>
<dbReference type="InterPro" id="IPR017969">
    <property type="entry name" value="Heavy-metal-associated_CS"/>
</dbReference>
<dbReference type="PROSITE" id="PS01047">
    <property type="entry name" value="HMA_1"/>
    <property type="match status" value="1"/>
</dbReference>
<dbReference type="InterPro" id="IPR006121">
    <property type="entry name" value="HMA_dom"/>
</dbReference>
<evidence type="ECO:0000256" key="4">
    <source>
        <dbReference type="ARBA" id="ARBA00023008"/>
    </source>
</evidence>
<dbReference type="CDD" id="cd00371">
    <property type="entry name" value="HMA"/>
    <property type="match status" value="1"/>
</dbReference>
<dbReference type="PROSITE" id="PS50846">
    <property type="entry name" value="HMA_2"/>
    <property type="match status" value="1"/>
</dbReference>
<accession>A0ABP9ZBY4</accession>